<name>A0A699KEB8_TANCI</name>
<dbReference type="PANTHER" id="PTHR33067">
    <property type="entry name" value="RNA-DIRECTED DNA POLYMERASE-RELATED"/>
    <property type="match status" value="1"/>
</dbReference>
<accession>A0A699KEB8</accession>
<feature type="non-terminal residue" evidence="1">
    <location>
        <position position="1"/>
    </location>
</feature>
<proteinExistence type="predicted"/>
<dbReference type="AlphaFoldDB" id="A0A699KEB8"/>
<protein>
    <submittedName>
        <fullName evidence="1">Reverse transcriptase domain-containing protein</fullName>
    </submittedName>
</protein>
<dbReference type="Gene3D" id="2.40.70.10">
    <property type="entry name" value="Acid Proteases"/>
    <property type="match status" value="1"/>
</dbReference>
<sequence length="211" mass="23339">ILKKLPEKLGDPGKFLLPCYFSELKCKALAGLGASINLLPLMVWKKLGSPELISTRMTLELANRAICTLAGIARDVFVPVGKLTFLADFVIVDYQSDPRFPFMIDELDPPRSSDFLPYPEVFNPGIIIYKNLSEVTIQGTPDKNVKKICISNASVILEDFNPPLNELPFHKEVPGPETPLSFSSENKEKVFKPGILTSKGVHTSLLSELSH</sequence>
<gene>
    <name evidence="1" type="ORF">Tci_661757</name>
</gene>
<dbReference type="CDD" id="cd00303">
    <property type="entry name" value="retropepsin_like"/>
    <property type="match status" value="1"/>
</dbReference>
<keyword evidence="1" id="KW-0808">Transferase</keyword>
<dbReference type="InterPro" id="IPR021109">
    <property type="entry name" value="Peptidase_aspartic_dom_sf"/>
</dbReference>
<dbReference type="PANTHER" id="PTHR33067:SF9">
    <property type="entry name" value="RNA-DIRECTED DNA POLYMERASE"/>
    <property type="match status" value="1"/>
</dbReference>
<comment type="caution">
    <text evidence="1">The sequence shown here is derived from an EMBL/GenBank/DDBJ whole genome shotgun (WGS) entry which is preliminary data.</text>
</comment>
<dbReference type="GO" id="GO:0003964">
    <property type="term" value="F:RNA-directed DNA polymerase activity"/>
    <property type="evidence" value="ECO:0007669"/>
    <property type="project" value="UniProtKB-KW"/>
</dbReference>
<keyword evidence="1" id="KW-0695">RNA-directed DNA polymerase</keyword>
<reference evidence="1" key="1">
    <citation type="journal article" date="2019" name="Sci. Rep.">
        <title>Draft genome of Tanacetum cinerariifolium, the natural source of mosquito coil.</title>
        <authorList>
            <person name="Yamashiro T."/>
            <person name="Shiraishi A."/>
            <person name="Satake H."/>
            <person name="Nakayama K."/>
        </authorList>
    </citation>
    <scope>NUCLEOTIDE SEQUENCE</scope>
</reference>
<keyword evidence="1" id="KW-0548">Nucleotidyltransferase</keyword>
<evidence type="ECO:0000313" key="1">
    <source>
        <dbReference type="EMBL" id="GFA89785.1"/>
    </source>
</evidence>
<organism evidence="1">
    <name type="scientific">Tanacetum cinerariifolium</name>
    <name type="common">Dalmatian daisy</name>
    <name type="synonym">Chrysanthemum cinerariifolium</name>
    <dbReference type="NCBI Taxonomy" id="118510"/>
    <lineage>
        <taxon>Eukaryota</taxon>
        <taxon>Viridiplantae</taxon>
        <taxon>Streptophyta</taxon>
        <taxon>Embryophyta</taxon>
        <taxon>Tracheophyta</taxon>
        <taxon>Spermatophyta</taxon>
        <taxon>Magnoliopsida</taxon>
        <taxon>eudicotyledons</taxon>
        <taxon>Gunneridae</taxon>
        <taxon>Pentapetalae</taxon>
        <taxon>asterids</taxon>
        <taxon>campanulids</taxon>
        <taxon>Asterales</taxon>
        <taxon>Asteraceae</taxon>
        <taxon>Asteroideae</taxon>
        <taxon>Anthemideae</taxon>
        <taxon>Anthemidinae</taxon>
        <taxon>Tanacetum</taxon>
    </lineage>
</organism>
<dbReference type="EMBL" id="BKCJ010509854">
    <property type="protein sequence ID" value="GFA89785.1"/>
    <property type="molecule type" value="Genomic_DNA"/>
</dbReference>